<dbReference type="PATRIC" id="fig|380242.3.peg.1664"/>
<evidence type="ECO:0000313" key="1">
    <source>
        <dbReference type="EMBL" id="KKO19956.1"/>
    </source>
</evidence>
<accession>A0A0M2UYB1</accession>
<evidence type="ECO:0000313" key="2">
    <source>
        <dbReference type="Proteomes" id="UP000034954"/>
    </source>
</evidence>
<dbReference type="InterPro" id="IPR020568">
    <property type="entry name" value="Ribosomal_Su5_D2-typ_SF"/>
</dbReference>
<protein>
    <recommendedName>
        <fullName evidence="3">Lon proteolytic domain-containing protein</fullName>
    </recommendedName>
</protein>
<evidence type="ECO:0008006" key="3">
    <source>
        <dbReference type="Google" id="ProtNLM"/>
    </source>
</evidence>
<dbReference type="EMBL" id="LAQJ01000139">
    <property type="protein sequence ID" value="KKO19956.1"/>
    <property type="molecule type" value="Genomic_DNA"/>
</dbReference>
<dbReference type="InterPro" id="IPR014721">
    <property type="entry name" value="Ribsml_uS5_D2-typ_fold_subgr"/>
</dbReference>
<dbReference type="AlphaFoldDB" id="A0A0M2UYB1"/>
<gene>
    <name evidence="1" type="ORF">BROFUL_01348</name>
</gene>
<organism evidence="1 2">
    <name type="scientific">Candidatus Brocadia fulgida</name>
    <dbReference type="NCBI Taxonomy" id="380242"/>
    <lineage>
        <taxon>Bacteria</taxon>
        <taxon>Pseudomonadati</taxon>
        <taxon>Planctomycetota</taxon>
        <taxon>Candidatus Brocadiia</taxon>
        <taxon>Candidatus Brocadiales</taxon>
        <taxon>Candidatus Brocadiaceae</taxon>
        <taxon>Candidatus Brocadia</taxon>
    </lineage>
</organism>
<keyword evidence="2" id="KW-1185">Reference proteome</keyword>
<proteinExistence type="predicted"/>
<name>A0A0M2UYB1_9BACT</name>
<sequence length="213" mass="23615">MEDSILDILLDDKLANPIYKPMPKVGEVRTLLTYHSKISFSTCLKCIFSEDTTVLQDTTAILPEDIFSPVVIWINQFVHSKHINNLRIPTITHIKYFLEEGVTQIASGCNLQSAGLAAALCYYAMLTKLSVPANIVVTGGLDGQGRTIPSEFLDDKIEVVLRELHFIDEILVARNSAVSIALPNTLIITEVGSFEQAIDVVRNRNISEERKGT</sequence>
<reference evidence="1 2" key="1">
    <citation type="journal article" date="2013" name="BMC Microbiol.">
        <title>Identification of the type II cytochrome c maturation pathway in anammox bacteria by comparative genomics.</title>
        <authorList>
            <person name="Ferousi C."/>
            <person name="Speth D.R."/>
            <person name="Reimann J."/>
            <person name="Op den Camp H.J."/>
            <person name="Allen J.W."/>
            <person name="Keltjens J.T."/>
            <person name="Jetten M.S."/>
        </authorList>
    </citation>
    <scope>NUCLEOTIDE SEQUENCE [LARGE SCALE GENOMIC DNA]</scope>
    <source>
        <strain evidence="1">RU1</strain>
    </source>
</reference>
<dbReference type="SUPFAM" id="SSF54211">
    <property type="entry name" value="Ribosomal protein S5 domain 2-like"/>
    <property type="match status" value="1"/>
</dbReference>
<dbReference type="Gene3D" id="3.30.230.10">
    <property type="match status" value="1"/>
</dbReference>
<comment type="caution">
    <text evidence="1">The sequence shown here is derived from an EMBL/GenBank/DDBJ whole genome shotgun (WGS) entry which is preliminary data.</text>
</comment>
<dbReference type="Proteomes" id="UP000034954">
    <property type="component" value="Unassembled WGS sequence"/>
</dbReference>